<comment type="caution">
    <text evidence="1">The sequence shown here is derived from an EMBL/GenBank/DDBJ whole genome shotgun (WGS) entry which is preliminary data.</text>
</comment>
<proteinExistence type="predicted"/>
<reference evidence="1 2" key="1">
    <citation type="submission" date="2019-08" db="EMBL/GenBank/DDBJ databases">
        <title>Paraburkholderia sp. DCY113.</title>
        <authorList>
            <person name="Kang J."/>
        </authorList>
    </citation>
    <scope>NUCLEOTIDE SEQUENCE [LARGE SCALE GENOMIC DNA]</scope>
    <source>
        <strain evidence="1 2">DCY113</strain>
    </source>
</reference>
<dbReference type="EMBL" id="VTUZ01000005">
    <property type="protein sequence ID" value="KAA1012982.1"/>
    <property type="molecule type" value="Genomic_DNA"/>
</dbReference>
<accession>A0A5B0HCY6</accession>
<organism evidence="1 2">
    <name type="scientific">Paraburkholderia panacisoli</name>
    <dbReference type="NCBI Taxonomy" id="2603818"/>
    <lineage>
        <taxon>Bacteria</taxon>
        <taxon>Pseudomonadati</taxon>
        <taxon>Pseudomonadota</taxon>
        <taxon>Betaproteobacteria</taxon>
        <taxon>Burkholderiales</taxon>
        <taxon>Burkholderiaceae</taxon>
        <taxon>Paraburkholderia</taxon>
    </lineage>
</organism>
<dbReference type="RefSeq" id="WP_149669612.1">
    <property type="nucleotide sequence ID" value="NZ_VTUZ01000005.1"/>
</dbReference>
<evidence type="ECO:0000313" key="2">
    <source>
        <dbReference type="Proteomes" id="UP000325273"/>
    </source>
</evidence>
<protein>
    <submittedName>
        <fullName evidence="1">Uncharacterized protein</fullName>
    </submittedName>
</protein>
<name>A0A5B0HCY6_9BURK</name>
<keyword evidence="2" id="KW-1185">Reference proteome</keyword>
<gene>
    <name evidence="1" type="ORF">FVF58_09310</name>
</gene>
<sequence length="126" mass="14300">MTDEQIRKSMTSEQIQLERKLTCEAIDGAMAFGYQNMNVPPSDDHWLTPYWNIGRKQAELELLSASKSAAPDGWGHVAIANELWQLAECGYEHFRNALANHIKKAYQDGWDDRKNGIVSVTYGDLK</sequence>
<evidence type="ECO:0000313" key="1">
    <source>
        <dbReference type="EMBL" id="KAA1012982.1"/>
    </source>
</evidence>
<dbReference type="Proteomes" id="UP000325273">
    <property type="component" value="Unassembled WGS sequence"/>
</dbReference>
<dbReference type="AlphaFoldDB" id="A0A5B0HCY6"/>